<organism evidence="2 3">
    <name type="scientific">Nocardiopsis coralli</name>
    <dbReference type="NCBI Taxonomy" id="2772213"/>
    <lineage>
        <taxon>Bacteria</taxon>
        <taxon>Bacillati</taxon>
        <taxon>Actinomycetota</taxon>
        <taxon>Actinomycetes</taxon>
        <taxon>Streptosporangiales</taxon>
        <taxon>Nocardiopsidaceae</taxon>
        <taxon>Nocardiopsis</taxon>
    </lineage>
</organism>
<evidence type="ECO:0000313" key="3">
    <source>
        <dbReference type="Proteomes" id="UP000806528"/>
    </source>
</evidence>
<dbReference type="PRINTS" id="PR00111">
    <property type="entry name" value="ABHYDROLASE"/>
</dbReference>
<dbReference type="GO" id="GO:0016787">
    <property type="term" value="F:hydrolase activity"/>
    <property type="evidence" value="ECO:0007669"/>
    <property type="project" value="UniProtKB-KW"/>
</dbReference>
<dbReference type="RefSeq" id="WP_193120667.1">
    <property type="nucleotide sequence ID" value="NZ_JADBGI010000003.1"/>
</dbReference>
<feature type="domain" description="AB hydrolase-1" evidence="1">
    <location>
        <begin position="22"/>
        <end position="238"/>
    </location>
</feature>
<keyword evidence="3" id="KW-1185">Reference proteome</keyword>
<gene>
    <name evidence="2" type="ORF">IDM40_04835</name>
</gene>
<proteinExistence type="predicted"/>
<dbReference type="PANTHER" id="PTHR43433">
    <property type="entry name" value="HYDROLASE, ALPHA/BETA FOLD FAMILY PROTEIN"/>
    <property type="match status" value="1"/>
</dbReference>
<keyword evidence="2" id="KW-0378">Hydrolase</keyword>
<name>A0ABR9P2I1_9ACTN</name>
<evidence type="ECO:0000313" key="2">
    <source>
        <dbReference type="EMBL" id="MBE2998036.1"/>
    </source>
</evidence>
<protein>
    <submittedName>
        <fullName evidence="2">Alpha/beta fold hydrolase</fullName>
    </submittedName>
</protein>
<dbReference type="PANTHER" id="PTHR43433:SF5">
    <property type="entry name" value="AB HYDROLASE-1 DOMAIN-CONTAINING PROTEIN"/>
    <property type="match status" value="1"/>
</dbReference>
<dbReference type="Proteomes" id="UP000806528">
    <property type="component" value="Unassembled WGS sequence"/>
</dbReference>
<accession>A0ABR9P2I1</accession>
<comment type="caution">
    <text evidence="2">The sequence shown here is derived from an EMBL/GenBank/DDBJ whole genome shotgun (WGS) entry which is preliminary data.</text>
</comment>
<dbReference type="InterPro" id="IPR029058">
    <property type="entry name" value="AB_hydrolase_fold"/>
</dbReference>
<reference evidence="2 3" key="1">
    <citation type="submission" date="2020-09" db="EMBL/GenBank/DDBJ databases">
        <title>Diversity and distribution of actinomycetes associated with coral in the coast of Hainan.</title>
        <authorList>
            <person name="Li F."/>
        </authorList>
    </citation>
    <scope>NUCLEOTIDE SEQUENCE [LARGE SCALE GENOMIC DNA]</scope>
    <source>
        <strain evidence="2 3">HNM0947</strain>
    </source>
</reference>
<sequence>MNQATAADGTRIHYDVLGEGEPLLLLNGQALDLEMWDGVREELARSHRVVRMDFRGTGGSDAPLDEPYSLDLFARDALAVLDDLGIERAHVHGFSMGGKVAQALAHAAPERVGALVLGATAPGGQNEVPRAHSSTVALRKAATEEGRGLIAELFYTPGWAADHPDTVDRILPRGPMRALRLHFAASTSYDGWDLLPEIVSPTLVVHGEDDALTPVGNAELLAVRIPGAELLVLPGLRHGYVHEGAPKATEAVLDFLARHPIGA</sequence>
<dbReference type="EMBL" id="JADBGI010000003">
    <property type="protein sequence ID" value="MBE2998036.1"/>
    <property type="molecule type" value="Genomic_DNA"/>
</dbReference>
<dbReference type="Pfam" id="PF00561">
    <property type="entry name" value="Abhydrolase_1"/>
    <property type="match status" value="1"/>
</dbReference>
<dbReference type="Gene3D" id="3.40.50.1820">
    <property type="entry name" value="alpha/beta hydrolase"/>
    <property type="match status" value="1"/>
</dbReference>
<dbReference type="InterPro" id="IPR050471">
    <property type="entry name" value="AB_hydrolase"/>
</dbReference>
<evidence type="ECO:0000259" key="1">
    <source>
        <dbReference type="Pfam" id="PF00561"/>
    </source>
</evidence>
<dbReference type="InterPro" id="IPR000073">
    <property type="entry name" value="AB_hydrolase_1"/>
</dbReference>
<dbReference type="SUPFAM" id="SSF53474">
    <property type="entry name" value="alpha/beta-Hydrolases"/>
    <property type="match status" value="1"/>
</dbReference>